<feature type="compositionally biased region" description="Polar residues" evidence="1">
    <location>
        <begin position="62"/>
        <end position="75"/>
    </location>
</feature>
<name>A0A6C0KJV0_9ZZZZ</name>
<feature type="compositionally biased region" description="Basic and acidic residues" evidence="1">
    <location>
        <begin position="81"/>
        <end position="107"/>
    </location>
</feature>
<dbReference type="AlphaFoldDB" id="A0A6C0KJV0"/>
<proteinExistence type="predicted"/>
<sequence>MNGRILTAVSFAFILFAIYSWYTTRIQNGNAEGFDINKQLYAPAEVYSAPPEAATDRVVSSGGPSTPNQLPSRSMPSVIVQEERPYDPQEQEHESASIPERLRHPERMFSPGLNNEDVDTAVTAGIASNVTLESNQVFGPEFAQNGGTFMDNIVAHDVSLETGYSAV</sequence>
<protein>
    <submittedName>
        <fullName evidence="2">Uncharacterized protein</fullName>
    </submittedName>
</protein>
<reference evidence="2" key="1">
    <citation type="journal article" date="2020" name="Nature">
        <title>Giant virus diversity and host interactions through global metagenomics.</title>
        <authorList>
            <person name="Schulz F."/>
            <person name="Roux S."/>
            <person name="Paez-Espino D."/>
            <person name="Jungbluth S."/>
            <person name="Walsh D.A."/>
            <person name="Denef V.J."/>
            <person name="McMahon K.D."/>
            <person name="Konstantinidis K.T."/>
            <person name="Eloe-Fadrosh E.A."/>
            <person name="Kyrpides N.C."/>
            <person name="Woyke T."/>
        </authorList>
    </citation>
    <scope>NUCLEOTIDE SEQUENCE</scope>
    <source>
        <strain evidence="2">GVMAG-S-3300013006-138</strain>
    </source>
</reference>
<evidence type="ECO:0000256" key="1">
    <source>
        <dbReference type="SAM" id="MobiDB-lite"/>
    </source>
</evidence>
<organism evidence="2">
    <name type="scientific">viral metagenome</name>
    <dbReference type="NCBI Taxonomy" id="1070528"/>
    <lineage>
        <taxon>unclassified sequences</taxon>
        <taxon>metagenomes</taxon>
        <taxon>organismal metagenomes</taxon>
    </lineage>
</organism>
<feature type="region of interest" description="Disordered" evidence="1">
    <location>
        <begin position="52"/>
        <end position="114"/>
    </location>
</feature>
<dbReference type="EMBL" id="MN740926">
    <property type="protein sequence ID" value="QHU18225.1"/>
    <property type="molecule type" value="Genomic_DNA"/>
</dbReference>
<evidence type="ECO:0000313" key="2">
    <source>
        <dbReference type="EMBL" id="QHU18225.1"/>
    </source>
</evidence>
<accession>A0A6C0KJV0</accession>